<dbReference type="Proteomes" id="UP000276133">
    <property type="component" value="Unassembled WGS sequence"/>
</dbReference>
<proteinExistence type="predicted"/>
<feature type="domain" description="PDZ" evidence="6">
    <location>
        <begin position="439"/>
        <end position="503"/>
    </location>
</feature>
<keyword evidence="1" id="KW-0343">GTPase activation</keyword>
<dbReference type="InterPro" id="IPR035974">
    <property type="entry name" value="Rap/Ran-GAP_sf"/>
</dbReference>
<accession>A0A3M7PPV9</accession>
<dbReference type="PROSITE" id="PS50106">
    <property type="entry name" value="PDZ"/>
    <property type="match status" value="1"/>
</dbReference>
<dbReference type="InterPro" id="IPR036034">
    <property type="entry name" value="PDZ_sf"/>
</dbReference>
<dbReference type="PROSITE" id="PS50085">
    <property type="entry name" value="RAPGAP"/>
    <property type="match status" value="1"/>
</dbReference>
<dbReference type="InterPro" id="IPR050989">
    <property type="entry name" value="Rap1_Ran_GAP"/>
</dbReference>
<dbReference type="EMBL" id="REGN01009545">
    <property type="protein sequence ID" value="RNA00949.1"/>
    <property type="molecule type" value="Genomic_DNA"/>
</dbReference>
<dbReference type="Pfam" id="PF02145">
    <property type="entry name" value="Rap_GAP"/>
    <property type="match status" value="1"/>
</dbReference>
<feature type="non-terminal residue" evidence="7">
    <location>
        <position position="699"/>
    </location>
</feature>
<dbReference type="SUPFAM" id="SSF111347">
    <property type="entry name" value="Rap/Ran-GAP"/>
    <property type="match status" value="1"/>
</dbReference>
<feature type="region of interest" description="Disordered" evidence="4">
    <location>
        <begin position="640"/>
        <end position="676"/>
    </location>
</feature>
<dbReference type="Gene3D" id="2.30.42.10">
    <property type="match status" value="1"/>
</dbReference>
<dbReference type="OrthoDB" id="2499658at2759"/>
<gene>
    <name evidence="7" type="ORF">BpHYR1_046373</name>
</gene>
<evidence type="ECO:0000256" key="3">
    <source>
        <dbReference type="ARBA" id="ARBA00023054"/>
    </source>
</evidence>
<dbReference type="Pfam" id="PF00595">
    <property type="entry name" value="PDZ"/>
    <property type="match status" value="1"/>
</dbReference>
<evidence type="ECO:0000313" key="8">
    <source>
        <dbReference type="Proteomes" id="UP000276133"/>
    </source>
</evidence>
<feature type="domain" description="Rap-GAP" evidence="5">
    <location>
        <begin position="57"/>
        <end position="274"/>
    </location>
</feature>
<dbReference type="Gene3D" id="3.40.50.11210">
    <property type="entry name" value="Rap/Ran-GAP"/>
    <property type="match status" value="1"/>
</dbReference>
<feature type="compositionally biased region" description="Basic and acidic residues" evidence="4">
    <location>
        <begin position="666"/>
        <end position="676"/>
    </location>
</feature>
<keyword evidence="8" id="KW-1185">Reference proteome</keyword>
<dbReference type="FunFam" id="3.40.50.11210:FF:000002">
    <property type="entry name" value="Signal-induced proliferation-associated 1-like protein 1"/>
    <property type="match status" value="1"/>
</dbReference>
<comment type="caution">
    <text evidence="7">The sequence shown here is derived from an EMBL/GenBank/DDBJ whole genome shotgun (WGS) entry which is preliminary data.</text>
</comment>
<dbReference type="GO" id="GO:0005737">
    <property type="term" value="C:cytoplasm"/>
    <property type="evidence" value="ECO:0007669"/>
    <property type="project" value="TreeGrafter"/>
</dbReference>
<evidence type="ECO:0000259" key="5">
    <source>
        <dbReference type="PROSITE" id="PS50085"/>
    </source>
</evidence>
<feature type="compositionally biased region" description="Polar residues" evidence="4">
    <location>
        <begin position="647"/>
        <end position="657"/>
    </location>
</feature>
<keyword evidence="2" id="KW-0597">Phosphoprotein</keyword>
<dbReference type="InterPro" id="IPR000331">
    <property type="entry name" value="Rap/Ran_GAP_dom"/>
</dbReference>
<dbReference type="GO" id="GO:0051056">
    <property type="term" value="P:regulation of small GTPase mediated signal transduction"/>
    <property type="evidence" value="ECO:0007669"/>
    <property type="project" value="InterPro"/>
</dbReference>
<evidence type="ECO:0000256" key="4">
    <source>
        <dbReference type="SAM" id="MobiDB-lite"/>
    </source>
</evidence>
<dbReference type="AlphaFoldDB" id="A0A3M7PPV9"/>
<protein>
    <submittedName>
        <fullName evidence="7">Signal-induced proliferation-associated 1-like</fullName>
    </submittedName>
</protein>
<keyword evidence="3" id="KW-0175">Coiled coil</keyword>
<name>A0A3M7PPV9_BRAPC</name>
<dbReference type="InterPro" id="IPR001478">
    <property type="entry name" value="PDZ"/>
</dbReference>
<evidence type="ECO:0000259" key="6">
    <source>
        <dbReference type="PROSITE" id="PS50106"/>
    </source>
</evidence>
<evidence type="ECO:0000313" key="7">
    <source>
        <dbReference type="EMBL" id="RNA00949.1"/>
    </source>
</evidence>
<evidence type="ECO:0000256" key="1">
    <source>
        <dbReference type="ARBA" id="ARBA00022468"/>
    </source>
</evidence>
<dbReference type="PANTHER" id="PTHR15711:SF22">
    <property type="entry name" value="RAP-GAP DOMAIN-CONTAINING PROTEIN"/>
    <property type="match status" value="1"/>
</dbReference>
<dbReference type="GO" id="GO:0005096">
    <property type="term" value="F:GTPase activator activity"/>
    <property type="evidence" value="ECO:0007669"/>
    <property type="project" value="UniProtKB-KW"/>
</dbReference>
<evidence type="ECO:0000256" key="2">
    <source>
        <dbReference type="ARBA" id="ARBA00022553"/>
    </source>
</evidence>
<dbReference type="STRING" id="10195.A0A3M7PPV9"/>
<organism evidence="7 8">
    <name type="scientific">Brachionus plicatilis</name>
    <name type="common">Marine rotifer</name>
    <name type="synonym">Brachionus muelleri</name>
    <dbReference type="NCBI Taxonomy" id="10195"/>
    <lineage>
        <taxon>Eukaryota</taxon>
        <taxon>Metazoa</taxon>
        <taxon>Spiralia</taxon>
        <taxon>Gnathifera</taxon>
        <taxon>Rotifera</taxon>
        <taxon>Eurotatoria</taxon>
        <taxon>Monogononta</taxon>
        <taxon>Pseudotrocha</taxon>
        <taxon>Ploima</taxon>
        <taxon>Brachionidae</taxon>
        <taxon>Brachionus</taxon>
    </lineage>
</organism>
<dbReference type="SUPFAM" id="SSF50156">
    <property type="entry name" value="PDZ domain-like"/>
    <property type="match status" value="1"/>
</dbReference>
<reference evidence="7 8" key="1">
    <citation type="journal article" date="2018" name="Sci. Rep.">
        <title>Genomic signatures of local adaptation to the degree of environmental predictability in rotifers.</title>
        <authorList>
            <person name="Franch-Gras L."/>
            <person name="Hahn C."/>
            <person name="Garcia-Roger E.M."/>
            <person name="Carmona M.J."/>
            <person name="Serra M."/>
            <person name="Gomez A."/>
        </authorList>
    </citation>
    <scope>NUCLEOTIDE SEQUENCE [LARGE SCALE GENOMIC DNA]</scope>
    <source>
        <strain evidence="7">HYR1</strain>
    </source>
</reference>
<sequence length="699" mass="79852">MRTSDLNTLRGTILEENISVKASSSKGLPHKQIIQYLVPDLSLDCLRLADSKVADKLIEIDEQYLIKNHKIGILLCKSGQSTEEEMYSNRESTPAFDEFLQLLGEKVQLKGFNNYRGGLDNQNDTTGTHSVYTKFRNKEIMFHVSTLLPYSSSDKQQLTRKRHIGNDLVTIVFQEPGSLPFSPKTIRSQYQHIFIIVRAMNPNSYNTQYSVAISYSKDIPSFGPALPKRPLFLKSKEFREFLLAKIVNADNVGLKCEKFTQIRMRTRNGILKDLVDSYSTKLTLDNCSNGSNTSLISQRLAMFNFSSINKKKLRSKSCQAFNASFSSEDEANAIRLCKLNGAVFWNIDVVEDFQYLIRNCCILGVSKQSIVVVDVQQKCVLFSIGCSAVIGWTIYENDSTLILYFDLGECVSFKLRTKSDLYTVVKRLEHFTKGCKTIELSIEKKDCGPLGFNIHHDGVVTEVEPFRLAYIRGFKQGTRIVKIGDHFVINLSHEKMIDLLRNSNYLKITFLQPFEDGSARRGQDDSFSLYAYLSTCSSINERQIDSIKTTPVLTNFQKFNRVHLPQLSGFSPQKIRRTTATENRTKFANRLSASGSLLDDTEHRKEIELTSVQSPKKFFNKNVFDWPRMVQTATRNFENAHKGSDNVYDNGQKSRVNSSSSSYYIPKEERKKPPNLEIKEYIEQNLEKSATYDELRERL</sequence>
<dbReference type="PANTHER" id="PTHR15711">
    <property type="entry name" value="RAP GTPASE-ACTIVATING PROTEIN"/>
    <property type="match status" value="1"/>
</dbReference>